<sequence>TTTSSSSTTSGNGGSGSSKDRLARTPNTPSSSSKGVGEANVPSPFSSSHLGNPAFNPQKMGTGKGGVSKQSGEGRIPKPPKAPDKPLMPYMRYSRKVWDQVKAANNDLKLWEIGKIIGSMWRDLPEADKQDYVDEYEAEKLEYEKAMKNYHASPSYQAYLNAKTKAGTAAVEEKEVLDRSSSSTAVSTKLDRRIDIQPAEDEDDYDDGLSVKHVSHARYVRNHRLINEIFSDTVVPDVRSVVTSHRLSVLRRQVQSLTMHQKKLETELQQIEEKFEAKKRKFVEAGDSFQAELKKVKAMAPKLDETSFAAMVERQREILRREAEERQRTAQGLSARPTTVSTQGGAAANPTNREDSGEATGPAPQNTATPVEATASPAPVQENDVGGEDDKMEASSNVTSAATSSAPNATAAPSTTTTTSSTAAAVNGPTSAAASPVDQQSTTPSNHSSSSAPPSVRMPPGQPNPPTAPTGVGHHPSPNNPSAPNPNMGQASSVPPAITQSNVMPSYPSHPSTPAMTPTTNQVPDHTSTHPPPQSIPQAPSPGVPSIQGPPHAPFQSSAQGPQHAPPVGPPHVPPHGPSHMPSHGVPNVPTHGPMHALSHGPMHIPPSGPPHGLPGGQALGPTQTPPPGAPHPQ</sequence>
<feature type="compositionally biased region" description="Pro residues" evidence="3">
    <location>
        <begin position="564"/>
        <end position="577"/>
    </location>
</feature>
<evidence type="ECO:0000259" key="4">
    <source>
        <dbReference type="PROSITE" id="PS50118"/>
    </source>
</evidence>
<dbReference type="SUPFAM" id="SSF103657">
    <property type="entry name" value="BAR/IMD domain-like"/>
    <property type="match status" value="1"/>
</dbReference>
<feature type="compositionally biased region" description="Low complexity" evidence="3">
    <location>
        <begin position="441"/>
        <end position="455"/>
    </location>
</feature>
<dbReference type="GO" id="GO:0045892">
    <property type="term" value="P:negative regulation of DNA-templated transcription"/>
    <property type="evidence" value="ECO:0007669"/>
    <property type="project" value="TreeGrafter"/>
</dbReference>
<feature type="compositionally biased region" description="Polar residues" evidence="3">
    <location>
        <begin position="488"/>
        <end position="526"/>
    </location>
</feature>
<reference evidence="5 6" key="1">
    <citation type="submission" date="2023-11" db="EMBL/GenBank/DDBJ databases">
        <title>Halocaridina rubra genome assembly.</title>
        <authorList>
            <person name="Smith C."/>
        </authorList>
    </citation>
    <scope>NUCLEOTIDE SEQUENCE [LARGE SCALE GENOMIC DNA]</scope>
    <source>
        <strain evidence="5">EP-1</strain>
        <tissue evidence="5">Whole</tissue>
    </source>
</reference>
<gene>
    <name evidence="5" type="primary">SMARCE1</name>
    <name evidence="5" type="ORF">SK128_024500</name>
</gene>
<dbReference type="FunFam" id="1.10.30.10:FF:000048">
    <property type="entry name" value="Putative SWI/SNF-related matrix-associated actin-dependent regulator chromatin subfamily E member"/>
    <property type="match status" value="1"/>
</dbReference>
<feature type="compositionally biased region" description="Pro residues" evidence="3">
    <location>
        <begin position="604"/>
        <end position="613"/>
    </location>
</feature>
<feature type="coiled-coil region" evidence="2">
    <location>
        <begin position="247"/>
        <end position="281"/>
    </location>
</feature>
<dbReference type="AlphaFoldDB" id="A0AAN8WXE0"/>
<feature type="compositionally biased region" description="Low complexity" evidence="3">
    <location>
        <begin position="1"/>
        <end position="10"/>
    </location>
</feature>
<feature type="DNA-binding region" description="HMG box" evidence="1">
    <location>
        <begin position="83"/>
        <end position="151"/>
    </location>
</feature>
<feature type="compositionally biased region" description="Polar residues" evidence="3">
    <location>
        <begin position="428"/>
        <end position="440"/>
    </location>
</feature>
<feature type="compositionally biased region" description="Pro residues" evidence="3">
    <location>
        <begin position="530"/>
        <end position="543"/>
    </location>
</feature>
<feature type="compositionally biased region" description="Pro residues" evidence="3">
    <location>
        <begin position="624"/>
        <end position="634"/>
    </location>
</feature>
<dbReference type="GO" id="GO:0016514">
    <property type="term" value="C:SWI/SNF complex"/>
    <property type="evidence" value="ECO:0007669"/>
    <property type="project" value="TreeGrafter"/>
</dbReference>
<evidence type="ECO:0000313" key="6">
    <source>
        <dbReference type="Proteomes" id="UP001381693"/>
    </source>
</evidence>
<dbReference type="PANTHER" id="PTHR46232">
    <property type="entry name" value="SMARCE1 REGULATOR OF CHROMATIN"/>
    <property type="match status" value="1"/>
</dbReference>
<keyword evidence="6" id="KW-1185">Reference proteome</keyword>
<dbReference type="PROSITE" id="PS50118">
    <property type="entry name" value="HMG_BOX_2"/>
    <property type="match status" value="1"/>
</dbReference>
<name>A0AAN8WXE0_HALRR</name>
<feature type="non-terminal residue" evidence="5">
    <location>
        <position position="1"/>
    </location>
</feature>
<feature type="compositionally biased region" description="Pro residues" evidence="3">
    <location>
        <begin position="456"/>
        <end position="468"/>
    </location>
</feature>
<accession>A0AAN8WXE0</accession>
<keyword evidence="1" id="KW-0539">Nucleus</keyword>
<feature type="compositionally biased region" description="Low complexity" evidence="3">
    <location>
        <begin position="394"/>
        <end position="426"/>
    </location>
</feature>
<dbReference type="Pfam" id="PF00505">
    <property type="entry name" value="HMG_box"/>
    <property type="match status" value="1"/>
</dbReference>
<dbReference type="InterPro" id="IPR009071">
    <property type="entry name" value="HMG_box_dom"/>
</dbReference>
<feature type="compositionally biased region" description="Low complexity" evidence="3">
    <location>
        <begin position="578"/>
        <end position="587"/>
    </location>
</feature>
<dbReference type="CDD" id="cd21983">
    <property type="entry name" value="HMG-box_SMARCE1"/>
    <property type="match status" value="1"/>
</dbReference>
<dbReference type="GO" id="GO:0031492">
    <property type="term" value="F:nucleosomal DNA binding"/>
    <property type="evidence" value="ECO:0007669"/>
    <property type="project" value="TreeGrafter"/>
</dbReference>
<keyword evidence="2" id="KW-0175">Coiled coil</keyword>
<dbReference type="EMBL" id="JAXCGZ010011798">
    <property type="protein sequence ID" value="KAK7074115.1"/>
    <property type="molecule type" value="Genomic_DNA"/>
</dbReference>
<dbReference type="InterPro" id="IPR036910">
    <property type="entry name" value="HMG_box_dom_sf"/>
</dbReference>
<dbReference type="Gene3D" id="1.10.30.10">
    <property type="entry name" value="High mobility group box domain"/>
    <property type="match status" value="1"/>
</dbReference>
<evidence type="ECO:0000256" key="2">
    <source>
        <dbReference type="SAM" id="Coils"/>
    </source>
</evidence>
<proteinExistence type="predicted"/>
<dbReference type="InterPro" id="IPR027267">
    <property type="entry name" value="AH/BAR_dom_sf"/>
</dbReference>
<organism evidence="5 6">
    <name type="scientific">Halocaridina rubra</name>
    <name type="common">Hawaiian red shrimp</name>
    <dbReference type="NCBI Taxonomy" id="373956"/>
    <lineage>
        <taxon>Eukaryota</taxon>
        <taxon>Metazoa</taxon>
        <taxon>Ecdysozoa</taxon>
        <taxon>Arthropoda</taxon>
        <taxon>Crustacea</taxon>
        <taxon>Multicrustacea</taxon>
        <taxon>Malacostraca</taxon>
        <taxon>Eumalacostraca</taxon>
        <taxon>Eucarida</taxon>
        <taxon>Decapoda</taxon>
        <taxon>Pleocyemata</taxon>
        <taxon>Caridea</taxon>
        <taxon>Atyoidea</taxon>
        <taxon>Atyidae</taxon>
        <taxon>Halocaridina</taxon>
    </lineage>
</organism>
<feature type="domain" description="HMG box" evidence="4">
    <location>
        <begin position="83"/>
        <end position="151"/>
    </location>
</feature>
<feature type="compositionally biased region" description="Polar residues" evidence="3">
    <location>
        <begin position="25"/>
        <end position="34"/>
    </location>
</feature>
<evidence type="ECO:0000313" key="5">
    <source>
        <dbReference type="EMBL" id="KAK7074115.1"/>
    </source>
</evidence>
<keyword evidence="1" id="KW-0238">DNA-binding</keyword>
<feature type="region of interest" description="Disordered" evidence="3">
    <location>
        <begin position="323"/>
        <end position="634"/>
    </location>
</feature>
<dbReference type="Proteomes" id="UP001381693">
    <property type="component" value="Unassembled WGS sequence"/>
</dbReference>
<evidence type="ECO:0000256" key="3">
    <source>
        <dbReference type="SAM" id="MobiDB-lite"/>
    </source>
</evidence>
<dbReference type="PANTHER" id="PTHR46232:SF1">
    <property type="entry name" value="SWI_SNF-RELATED MATRIX-ASSOCIATED ACTIN-DEPENDENT REGULATOR OF CHROMATIN SUBFAMILY E MEMBER 1"/>
    <property type="match status" value="1"/>
</dbReference>
<protein>
    <submittedName>
        <fullName evidence="5">High mobility group</fullName>
    </submittedName>
</protein>
<dbReference type="SMART" id="SM00398">
    <property type="entry name" value="HMG"/>
    <property type="match status" value="1"/>
</dbReference>
<evidence type="ECO:0000256" key="1">
    <source>
        <dbReference type="PROSITE-ProRule" id="PRU00267"/>
    </source>
</evidence>
<dbReference type="SUPFAM" id="SSF47095">
    <property type="entry name" value="HMG-box"/>
    <property type="match status" value="1"/>
</dbReference>
<dbReference type="GO" id="GO:0016922">
    <property type="term" value="F:nuclear receptor binding"/>
    <property type="evidence" value="ECO:0007669"/>
    <property type="project" value="TreeGrafter"/>
</dbReference>
<comment type="caution">
    <text evidence="5">The sequence shown here is derived from an EMBL/GenBank/DDBJ whole genome shotgun (WGS) entry which is preliminary data.</text>
</comment>
<feature type="region of interest" description="Disordered" evidence="3">
    <location>
        <begin position="1"/>
        <end position="88"/>
    </location>
</feature>